<protein>
    <recommendedName>
        <fullName evidence="1">F-box domain-containing protein</fullName>
    </recommendedName>
</protein>
<dbReference type="AlphaFoldDB" id="A0A9Q0M4N8"/>
<gene>
    <name evidence="2" type="ORF">RDWZM_009014</name>
</gene>
<evidence type="ECO:0000259" key="1">
    <source>
        <dbReference type="PROSITE" id="PS50181"/>
    </source>
</evidence>
<reference evidence="2" key="1">
    <citation type="submission" date="2022-12" db="EMBL/GenBank/DDBJ databases">
        <title>Genome assemblies of Blomia tropicalis.</title>
        <authorList>
            <person name="Cui Y."/>
        </authorList>
    </citation>
    <scope>NUCLEOTIDE SEQUENCE</scope>
    <source>
        <tissue evidence="2">Adult mites</tissue>
    </source>
</reference>
<feature type="domain" description="F-box" evidence="1">
    <location>
        <begin position="1"/>
        <end position="46"/>
    </location>
</feature>
<keyword evidence="3" id="KW-1185">Reference proteome</keyword>
<evidence type="ECO:0000313" key="3">
    <source>
        <dbReference type="Proteomes" id="UP001142055"/>
    </source>
</evidence>
<dbReference type="InterPro" id="IPR001810">
    <property type="entry name" value="F-box_dom"/>
</dbReference>
<dbReference type="Gene3D" id="3.80.10.10">
    <property type="entry name" value="Ribonuclease Inhibitor"/>
    <property type="match status" value="1"/>
</dbReference>
<comment type="caution">
    <text evidence="2">The sequence shown here is derived from an EMBL/GenBank/DDBJ whole genome shotgun (WGS) entry which is preliminary data.</text>
</comment>
<dbReference type="PROSITE" id="PS50181">
    <property type="entry name" value="FBOX"/>
    <property type="match status" value="1"/>
</dbReference>
<evidence type="ECO:0000313" key="2">
    <source>
        <dbReference type="EMBL" id="KAJ6217857.1"/>
    </source>
</evidence>
<organism evidence="2 3">
    <name type="scientific">Blomia tropicalis</name>
    <name type="common">Mite</name>
    <dbReference type="NCBI Taxonomy" id="40697"/>
    <lineage>
        <taxon>Eukaryota</taxon>
        <taxon>Metazoa</taxon>
        <taxon>Ecdysozoa</taxon>
        <taxon>Arthropoda</taxon>
        <taxon>Chelicerata</taxon>
        <taxon>Arachnida</taxon>
        <taxon>Acari</taxon>
        <taxon>Acariformes</taxon>
        <taxon>Sarcoptiformes</taxon>
        <taxon>Astigmata</taxon>
        <taxon>Glycyphagoidea</taxon>
        <taxon>Echimyopodidae</taxon>
        <taxon>Blomia</taxon>
    </lineage>
</organism>
<proteinExistence type="predicted"/>
<dbReference type="Pfam" id="PF00646">
    <property type="entry name" value="F-box"/>
    <property type="match status" value="1"/>
</dbReference>
<accession>A0A9Q0M4N8</accession>
<dbReference type="Proteomes" id="UP001142055">
    <property type="component" value="Chromosome 3"/>
</dbReference>
<dbReference type="SUPFAM" id="SSF52047">
    <property type="entry name" value="RNI-like"/>
    <property type="match status" value="1"/>
</dbReference>
<name>A0A9Q0M4N8_BLOTA</name>
<dbReference type="EMBL" id="JAPWDV010000003">
    <property type="protein sequence ID" value="KAJ6217857.1"/>
    <property type="molecule type" value="Genomic_DNA"/>
</dbReference>
<dbReference type="InterPro" id="IPR032675">
    <property type="entry name" value="LRR_dom_sf"/>
</dbReference>
<sequence length="285" mass="33523">MNINDLPNDCFILIMRRFELSHLIRLRSICTHWQTMIEKTEEAVPLNLPQVLSQLEQLSLSLYKYKGDISPMVERLSSNCHKLNLEWEHLSITKFTELFTHVNPSLVDKITHLTLRCVKGNDYITFVCRHFVSLQYLSILFSSLTMLKFTSTFVAELNHVGNLRELRLASIHINVPPIETPAMLIPNESIRVLELAALNFSTDKDFKFKADKFCKTLSTILPNVERMTIRCNRTDVVSQITERLYKYFTKLKQHKVFDDYEEHRDYLGKYKNVNEQFLLKRISFE</sequence>